<evidence type="ECO:0000256" key="13">
    <source>
        <dbReference type="ARBA" id="ARBA00057883"/>
    </source>
</evidence>
<accession>A0A0X3PB13</accession>
<comment type="function">
    <text evidence="13">Self-glucosylating initiator of glycogen synthesis. It catalyzes the formation of a short alpha (1,4)-glucosyl chain covalently attached via a glucose 1-O-tyrosyl linkage to internal tyrosine residues and these chains act as primers for the elongation reaction catalyzed by glycogen synthase.</text>
</comment>
<dbReference type="InterPro" id="IPR002495">
    <property type="entry name" value="Glyco_trans_8"/>
</dbReference>
<reference evidence="14" key="1">
    <citation type="submission" date="2016-01" db="EMBL/GenBank/DDBJ databases">
        <title>Reference transcriptome for the parasite Schistocephalus solidus: insights into the molecular evolution of parasitism.</title>
        <authorList>
            <person name="Hebert F.O."/>
            <person name="Grambauer S."/>
            <person name="Barber I."/>
            <person name="Landry C.R."/>
            <person name="Aubin-Horth N."/>
        </authorList>
    </citation>
    <scope>NUCLEOTIDE SEQUENCE</scope>
</reference>
<dbReference type="GO" id="GO:0008466">
    <property type="term" value="F:glycogenin glucosyltransferase activity"/>
    <property type="evidence" value="ECO:0007669"/>
    <property type="project" value="UniProtKB-EC"/>
</dbReference>
<sequence length="322" mass="36438">MAEAFVTLATTDEYACGALVLANSLRRVGTTKQLACMVTRSVNETLKSILGEVFDHVELVDVLDSKDELNLALLSRPDLGVTFTKLHCWRLTQYEKAVFMDADTLVIKNIDDLFEREEFSAAPDPGWPDCFNTGVFVYTPNLETYRKLLEFALEHGSFDGGDQGLLNMFFSDWATKDIRRHLPFLYNCISQAFYSYPPAMKRFRSRVCVVHFIGPVKPWHQNINPETGTIITQDQISQQSIDFLNFWWQIFTSDVKPKITPEVGGPVGQLAGMHFTSGPITQPPVLQVALDRQSSWERGEIDYTGADRFSNIQAALDRHLSK</sequence>
<evidence type="ECO:0000256" key="4">
    <source>
        <dbReference type="ARBA" id="ARBA00022679"/>
    </source>
</evidence>
<dbReference type="EC" id="2.4.1.186" evidence="10"/>
<evidence type="ECO:0000256" key="1">
    <source>
        <dbReference type="ARBA" id="ARBA00001936"/>
    </source>
</evidence>
<dbReference type="PANTHER" id="PTHR11183">
    <property type="entry name" value="GLYCOGENIN SUBFAMILY MEMBER"/>
    <property type="match status" value="1"/>
</dbReference>
<evidence type="ECO:0000256" key="5">
    <source>
        <dbReference type="ARBA" id="ARBA00022723"/>
    </source>
</evidence>
<evidence type="ECO:0000256" key="3">
    <source>
        <dbReference type="ARBA" id="ARBA00022490"/>
    </source>
</evidence>
<evidence type="ECO:0000256" key="7">
    <source>
        <dbReference type="ARBA" id="ARBA00023180"/>
    </source>
</evidence>
<keyword evidence="4" id="KW-0808">Transferase</keyword>
<name>A0A0X3PB13_SCHSO</name>
<evidence type="ECO:0000256" key="2">
    <source>
        <dbReference type="ARBA" id="ARBA00004496"/>
    </source>
</evidence>
<evidence type="ECO:0000256" key="9">
    <source>
        <dbReference type="ARBA" id="ARBA00038162"/>
    </source>
</evidence>
<evidence type="ECO:0000256" key="12">
    <source>
        <dbReference type="ARBA" id="ARBA00052293"/>
    </source>
</evidence>
<dbReference type="SUPFAM" id="SSF53448">
    <property type="entry name" value="Nucleotide-diphospho-sugar transferases"/>
    <property type="match status" value="1"/>
</dbReference>
<comment type="subcellular location">
    <subcellularLocation>
        <location evidence="2">Cytoplasm</location>
    </subcellularLocation>
</comment>
<comment type="catalytic activity">
    <reaction evidence="12">
        <text>L-tyrosyl-[glycogenin] + UDP-alpha-D-glucose = alpha-D-glucosyl-L-tyrosyl-[glycogenin] + UDP + H(+)</text>
        <dbReference type="Rhea" id="RHEA:23360"/>
        <dbReference type="Rhea" id="RHEA-COMP:14604"/>
        <dbReference type="Rhea" id="RHEA-COMP:14605"/>
        <dbReference type="ChEBI" id="CHEBI:15378"/>
        <dbReference type="ChEBI" id="CHEBI:46858"/>
        <dbReference type="ChEBI" id="CHEBI:58223"/>
        <dbReference type="ChEBI" id="CHEBI:58885"/>
        <dbReference type="ChEBI" id="CHEBI:140573"/>
        <dbReference type="EC" id="2.4.1.186"/>
    </reaction>
</comment>
<dbReference type="Gene3D" id="3.90.550.10">
    <property type="entry name" value="Spore Coat Polysaccharide Biosynthesis Protein SpsA, Chain A"/>
    <property type="match status" value="1"/>
</dbReference>
<comment type="cofactor">
    <cofactor evidence="1">
        <name>Mn(2+)</name>
        <dbReference type="ChEBI" id="CHEBI:29035"/>
    </cofactor>
</comment>
<gene>
    <name evidence="14" type="ORF">TR122322</name>
</gene>
<proteinExistence type="inferred from homology"/>
<dbReference type="CDD" id="cd02537">
    <property type="entry name" value="GT8_Glycogenin"/>
    <property type="match status" value="1"/>
</dbReference>
<keyword evidence="7" id="KW-0325">Glycoprotein</keyword>
<dbReference type="Pfam" id="PF01501">
    <property type="entry name" value="Glyco_transf_8"/>
    <property type="match status" value="1"/>
</dbReference>
<evidence type="ECO:0000256" key="6">
    <source>
        <dbReference type="ARBA" id="ARBA00023056"/>
    </source>
</evidence>
<dbReference type="InterPro" id="IPR029044">
    <property type="entry name" value="Nucleotide-diphossugar_trans"/>
</dbReference>
<keyword evidence="3" id="KW-0963">Cytoplasm</keyword>
<protein>
    <recommendedName>
        <fullName evidence="10">glycogenin glucosyltransferase</fullName>
        <ecNumber evidence="10">2.4.1.186</ecNumber>
    </recommendedName>
</protein>
<keyword evidence="8" id="KW-0464">Manganese</keyword>
<dbReference type="GO" id="GO:0005737">
    <property type="term" value="C:cytoplasm"/>
    <property type="evidence" value="ECO:0007669"/>
    <property type="project" value="UniProtKB-SubCell"/>
</dbReference>
<comment type="similarity">
    <text evidence="9">Belongs to the glycosyltransferase 8 family. Glycogenin subfamily.</text>
</comment>
<keyword evidence="6" id="KW-0320">Glycogen biosynthesis</keyword>
<evidence type="ECO:0000256" key="10">
    <source>
        <dbReference type="ARBA" id="ARBA00038934"/>
    </source>
</evidence>
<comment type="catalytic activity">
    <reaction evidence="11">
        <text>[1,4-alpha-D-glucosyl](n)-L-tyrosyl-[glycogenin] + UDP-alpha-D-glucose = [1,4-alpha-D-glucosyl](n+1)-L-tyrosyl-[glycogenin] + UDP + H(+)</text>
        <dbReference type="Rhea" id="RHEA:56560"/>
        <dbReference type="Rhea" id="RHEA-COMP:14606"/>
        <dbReference type="Rhea" id="RHEA-COMP:14607"/>
        <dbReference type="ChEBI" id="CHEBI:15378"/>
        <dbReference type="ChEBI" id="CHEBI:58223"/>
        <dbReference type="ChEBI" id="CHEBI:58885"/>
        <dbReference type="ChEBI" id="CHEBI:140574"/>
        <dbReference type="EC" id="2.4.1.186"/>
    </reaction>
</comment>
<dbReference type="FunFam" id="3.90.550.10:FF:000092">
    <property type="entry name" value="Glycogenin 2"/>
    <property type="match status" value="1"/>
</dbReference>
<evidence type="ECO:0000313" key="14">
    <source>
        <dbReference type="EMBL" id="JAP48500.1"/>
    </source>
</evidence>
<keyword evidence="5" id="KW-0479">Metal-binding</keyword>
<evidence type="ECO:0000256" key="11">
    <source>
        <dbReference type="ARBA" id="ARBA00050886"/>
    </source>
</evidence>
<dbReference type="InterPro" id="IPR050587">
    <property type="entry name" value="GNT1/Glycosyltrans_8"/>
</dbReference>
<dbReference type="GO" id="GO:0005978">
    <property type="term" value="P:glycogen biosynthetic process"/>
    <property type="evidence" value="ECO:0007669"/>
    <property type="project" value="UniProtKB-KW"/>
</dbReference>
<evidence type="ECO:0000256" key="8">
    <source>
        <dbReference type="ARBA" id="ARBA00023211"/>
    </source>
</evidence>
<dbReference type="AlphaFoldDB" id="A0A0X3PB13"/>
<dbReference type="GO" id="GO:0046872">
    <property type="term" value="F:metal ion binding"/>
    <property type="evidence" value="ECO:0007669"/>
    <property type="project" value="UniProtKB-KW"/>
</dbReference>
<organism evidence="14">
    <name type="scientific">Schistocephalus solidus</name>
    <name type="common">Tapeworm</name>
    <dbReference type="NCBI Taxonomy" id="70667"/>
    <lineage>
        <taxon>Eukaryota</taxon>
        <taxon>Metazoa</taxon>
        <taxon>Spiralia</taxon>
        <taxon>Lophotrochozoa</taxon>
        <taxon>Platyhelminthes</taxon>
        <taxon>Cestoda</taxon>
        <taxon>Eucestoda</taxon>
        <taxon>Diphyllobothriidea</taxon>
        <taxon>Diphyllobothriidae</taxon>
        <taxon>Schistocephalus</taxon>
    </lineage>
</organism>
<dbReference type="EMBL" id="GEEE01014725">
    <property type="protein sequence ID" value="JAP48500.1"/>
    <property type="molecule type" value="Transcribed_RNA"/>
</dbReference>